<evidence type="ECO:0000256" key="1">
    <source>
        <dbReference type="ARBA" id="ARBA00008984"/>
    </source>
</evidence>
<dbReference type="Proteomes" id="UP000740727">
    <property type="component" value="Unassembled WGS sequence"/>
</dbReference>
<organism evidence="3 4">
    <name type="scientific">Candidatus Fonsibacter lacus</name>
    <dbReference type="NCBI Taxonomy" id="2576439"/>
    <lineage>
        <taxon>Bacteria</taxon>
        <taxon>Pseudomonadati</taxon>
        <taxon>Pseudomonadota</taxon>
        <taxon>Alphaproteobacteria</taxon>
        <taxon>Candidatus Pelagibacterales</taxon>
        <taxon>Candidatus Pelagibacterales incertae sedis</taxon>
        <taxon>Candidatus Fonsibacter</taxon>
    </lineage>
</organism>
<evidence type="ECO:0000259" key="2">
    <source>
        <dbReference type="PROSITE" id="PS01148"/>
    </source>
</evidence>
<dbReference type="PANTHER" id="PTHR33279:SF6">
    <property type="entry name" value="SULFUR CARRIER PROTEIN YEDF-RELATED"/>
    <property type="match status" value="1"/>
</dbReference>
<evidence type="ECO:0000313" key="4">
    <source>
        <dbReference type="Proteomes" id="UP000740727"/>
    </source>
</evidence>
<dbReference type="Pfam" id="PF01206">
    <property type="entry name" value="TusA"/>
    <property type="match status" value="1"/>
</dbReference>
<dbReference type="EMBL" id="RFXN01000001">
    <property type="protein sequence ID" value="NBR93258.1"/>
    <property type="molecule type" value="Genomic_DNA"/>
</dbReference>
<feature type="domain" description="UPF0033" evidence="2">
    <location>
        <begin position="4"/>
        <end position="28"/>
    </location>
</feature>
<protein>
    <submittedName>
        <fullName evidence="3">Sulfurtransferase TusA family protein</fullName>
    </submittedName>
</protein>
<dbReference type="InterPro" id="IPR001455">
    <property type="entry name" value="TusA-like"/>
</dbReference>
<dbReference type="PROSITE" id="PS01148">
    <property type="entry name" value="UPF0033"/>
    <property type="match status" value="1"/>
</dbReference>
<dbReference type="InterPro" id="IPR036868">
    <property type="entry name" value="TusA-like_sf"/>
</dbReference>
<dbReference type="SUPFAM" id="SSF64307">
    <property type="entry name" value="SirA-like"/>
    <property type="match status" value="1"/>
</dbReference>
<sequence>MKELDCLGELCPTPIIQLGKAIKEISIGEIIILKADDPATESDLQAWARMTGHSVDSVAEHTYKIIKI</sequence>
<dbReference type="CDD" id="cd00291">
    <property type="entry name" value="SirA_YedF_YeeD"/>
    <property type="match status" value="1"/>
</dbReference>
<dbReference type="AlphaFoldDB" id="A0A965GBU3"/>
<comment type="caution">
    <text evidence="3">The sequence shown here is derived from an EMBL/GenBank/DDBJ whole genome shotgun (WGS) entry which is preliminary data.</text>
</comment>
<accession>A0A965GBU3</accession>
<dbReference type="Gene3D" id="3.30.110.40">
    <property type="entry name" value="TusA-like domain"/>
    <property type="match status" value="1"/>
</dbReference>
<evidence type="ECO:0000313" key="3">
    <source>
        <dbReference type="EMBL" id="NBR93258.1"/>
    </source>
</evidence>
<gene>
    <name evidence="3" type="ORF">EBT44_00065</name>
</gene>
<comment type="similarity">
    <text evidence="1">Belongs to the sulfur carrier protein TusA family.</text>
</comment>
<proteinExistence type="inferred from homology"/>
<reference evidence="3" key="1">
    <citation type="submission" date="2018-10" db="EMBL/GenBank/DDBJ databases">
        <title>Iterative Subtractive Binning of Freshwater Chronoseries Metagenomes Recovers Nearly Complete Genomes from over Four Hundred Novel Species.</title>
        <authorList>
            <person name="Rodriguez-R L.M."/>
            <person name="Tsementzi D."/>
            <person name="Luo C."/>
            <person name="Konstantinidis K.T."/>
        </authorList>
    </citation>
    <scope>NUCLEOTIDE SEQUENCE</scope>
    <source>
        <strain evidence="3">WB5_2A_028</strain>
    </source>
</reference>
<dbReference type="PANTHER" id="PTHR33279">
    <property type="entry name" value="SULFUR CARRIER PROTEIN YEDF-RELATED"/>
    <property type="match status" value="1"/>
</dbReference>
<name>A0A965GBU3_9PROT</name>